<evidence type="ECO:0000313" key="1">
    <source>
        <dbReference type="EMBL" id="VAW33035.1"/>
    </source>
</evidence>
<dbReference type="AlphaFoldDB" id="A0A3B0UPI4"/>
<dbReference type="InterPro" id="IPR036388">
    <property type="entry name" value="WH-like_DNA-bd_sf"/>
</dbReference>
<gene>
    <name evidence="1" type="ORF">MNBD_DELTA03-1858</name>
</gene>
<organism evidence="1">
    <name type="scientific">hydrothermal vent metagenome</name>
    <dbReference type="NCBI Taxonomy" id="652676"/>
    <lineage>
        <taxon>unclassified sequences</taxon>
        <taxon>metagenomes</taxon>
        <taxon>ecological metagenomes</taxon>
    </lineage>
</organism>
<name>A0A3B0UPI4_9ZZZZ</name>
<evidence type="ECO:0008006" key="2">
    <source>
        <dbReference type="Google" id="ProtNLM"/>
    </source>
</evidence>
<protein>
    <recommendedName>
        <fullName evidence="2">ATP-dependent DNA helicase RecQ zinc-binding domain-containing protein</fullName>
    </recommendedName>
</protein>
<proteinExistence type="predicted"/>
<feature type="non-terminal residue" evidence="1">
    <location>
        <position position="1"/>
    </location>
</feature>
<dbReference type="Gene3D" id="1.10.10.10">
    <property type="entry name" value="Winged helix-like DNA-binding domain superfamily/Winged helix DNA-binding domain"/>
    <property type="match status" value="1"/>
</dbReference>
<dbReference type="EMBL" id="UOEX01000018">
    <property type="protein sequence ID" value="VAW33035.1"/>
    <property type="molecule type" value="Genomic_DNA"/>
</dbReference>
<accession>A0A3B0UPI4</accession>
<reference evidence="1" key="1">
    <citation type="submission" date="2018-06" db="EMBL/GenBank/DDBJ databases">
        <authorList>
            <person name="Zhirakovskaya E."/>
        </authorList>
    </citation>
    <scope>NUCLEOTIDE SEQUENCE</scope>
</reference>
<sequence length="97" mass="10850">EQLPTECGHCEHCLTGGSPLLNRQDSEPIELEDNMAAVRELMNEYPEALGSPRQACRFLCGLTSPRLTRAKLSKHELFGSFSHVSFGLVYEWLQSGK</sequence>